<evidence type="ECO:0000313" key="3">
    <source>
        <dbReference type="Proteomes" id="UP000319894"/>
    </source>
</evidence>
<dbReference type="InterPro" id="IPR002711">
    <property type="entry name" value="HNH"/>
</dbReference>
<dbReference type="GO" id="GO:0003676">
    <property type="term" value="F:nucleic acid binding"/>
    <property type="evidence" value="ECO:0007669"/>
    <property type="project" value="InterPro"/>
</dbReference>
<dbReference type="GO" id="GO:0004519">
    <property type="term" value="F:endonuclease activity"/>
    <property type="evidence" value="ECO:0007669"/>
    <property type="project" value="InterPro"/>
</dbReference>
<dbReference type="GO" id="GO:0008270">
    <property type="term" value="F:zinc ion binding"/>
    <property type="evidence" value="ECO:0007669"/>
    <property type="project" value="InterPro"/>
</dbReference>
<dbReference type="AlphaFoldDB" id="A0A554MVR3"/>
<dbReference type="CDD" id="cd00085">
    <property type="entry name" value="HNHc"/>
    <property type="match status" value="1"/>
</dbReference>
<dbReference type="InParanoid" id="A0A554MVR3"/>
<dbReference type="Pfam" id="PF01844">
    <property type="entry name" value="HNH"/>
    <property type="match status" value="1"/>
</dbReference>
<feature type="domain" description="HNH nuclease" evidence="1">
    <location>
        <begin position="196"/>
        <end position="248"/>
    </location>
</feature>
<dbReference type="Proteomes" id="UP000319894">
    <property type="component" value="Unassembled WGS sequence"/>
</dbReference>
<dbReference type="Gene3D" id="1.10.30.50">
    <property type="match status" value="1"/>
</dbReference>
<organism evidence="2 3">
    <name type="scientific">Haloglomus irregulare</name>
    <dbReference type="NCBI Taxonomy" id="2234134"/>
    <lineage>
        <taxon>Archaea</taxon>
        <taxon>Methanobacteriati</taxon>
        <taxon>Methanobacteriota</taxon>
        <taxon>Stenosarchaea group</taxon>
        <taxon>Halobacteria</taxon>
        <taxon>Halobacteriales</taxon>
        <taxon>Natronomonadaceae</taxon>
        <taxon>Haloglomus</taxon>
    </lineage>
</organism>
<name>A0A554MVR3_9EURY</name>
<evidence type="ECO:0000313" key="2">
    <source>
        <dbReference type="EMBL" id="TSD08890.1"/>
    </source>
</evidence>
<reference evidence="2 3" key="1">
    <citation type="submission" date="2018-06" db="EMBL/GenBank/DDBJ databases">
        <title>Natronomonas sp. F16-60 a new haloarchaeon isolated from a solar saltern of Isla Cristina, Huelva, Spain.</title>
        <authorList>
            <person name="Duran-Viseras A."/>
            <person name="Sanchez-Porro C."/>
            <person name="Ventosa A."/>
        </authorList>
    </citation>
    <scope>NUCLEOTIDE SEQUENCE [LARGE SCALE GENOMIC DNA]</scope>
    <source>
        <strain evidence="2 3">F16-60</strain>
    </source>
</reference>
<dbReference type="SMART" id="SM00507">
    <property type="entry name" value="HNHc"/>
    <property type="match status" value="1"/>
</dbReference>
<protein>
    <recommendedName>
        <fullName evidence="1">HNH nuclease domain-containing protein</fullName>
    </recommendedName>
</protein>
<proteinExistence type="predicted"/>
<dbReference type="InterPro" id="IPR038603">
    <property type="entry name" value="Znf_FCS_sf"/>
</dbReference>
<keyword evidence="3" id="KW-1185">Reference proteome</keyword>
<evidence type="ECO:0000259" key="1">
    <source>
        <dbReference type="SMART" id="SM00507"/>
    </source>
</evidence>
<dbReference type="Gene3D" id="3.30.60.160">
    <property type="match status" value="1"/>
</dbReference>
<dbReference type="EMBL" id="QMDX01000021">
    <property type="protein sequence ID" value="TSD08890.1"/>
    <property type="molecule type" value="Genomic_DNA"/>
</dbReference>
<gene>
    <name evidence="2" type="ORF">DP107_17615</name>
</gene>
<dbReference type="InterPro" id="IPR003615">
    <property type="entry name" value="HNH_nuc"/>
</dbReference>
<sequence length="271" mass="31016">MTTAENTCPTCGKSGFSSYQYVRIHHSKVHNERIPETMDCEVCGDEFEILPSQRDQRRTCSMDCKSRLHEKEGTFAGENNPAWKPKVQKECRWCEGLFEVRPSRIDRLHFCGDTCRSNWRSEWASGESSPVWSGGKETLSCEYCEAKFEVKQSGAPSARFCSIRCRADWQSENQSGENSPHWKGGHAKNYGDTWNRHRRIIAEYHDNCQLCGGDGKDVHHIIPYKTFDSDKEANQLTNLVYLCRDCHAKIEVGKKECPRPDALEDILIGVN</sequence>
<accession>A0A554MVR3</accession>
<comment type="caution">
    <text evidence="2">The sequence shown here is derived from an EMBL/GenBank/DDBJ whole genome shotgun (WGS) entry which is preliminary data.</text>
</comment>